<dbReference type="Proteomes" id="UP000061809">
    <property type="component" value="Chromosome"/>
</dbReference>
<dbReference type="EMBL" id="CP012801">
    <property type="protein sequence ID" value="ALJ57306.1"/>
    <property type="molecule type" value="Genomic_DNA"/>
</dbReference>
<evidence type="ECO:0000313" key="3">
    <source>
        <dbReference type="Proteomes" id="UP000061809"/>
    </source>
</evidence>
<name>A0A0P0G781_9BACE</name>
<gene>
    <name evidence="1" type="ORF">BcellWH2_00029</name>
    <name evidence="2" type="ORF">BcellWH2_00779</name>
</gene>
<evidence type="ECO:0000313" key="2">
    <source>
        <dbReference type="EMBL" id="ALJ58042.1"/>
    </source>
</evidence>
<dbReference type="KEGG" id="bcel:BcellWH2_00779"/>
<organism evidence="2 3">
    <name type="scientific">Bacteroides cellulosilyticus</name>
    <dbReference type="NCBI Taxonomy" id="246787"/>
    <lineage>
        <taxon>Bacteria</taxon>
        <taxon>Pseudomonadati</taxon>
        <taxon>Bacteroidota</taxon>
        <taxon>Bacteroidia</taxon>
        <taxon>Bacteroidales</taxon>
        <taxon>Bacteroidaceae</taxon>
        <taxon>Bacteroides</taxon>
    </lineage>
</organism>
<protein>
    <submittedName>
        <fullName evidence="2">Uncharacterized protein</fullName>
    </submittedName>
</protein>
<dbReference type="RefSeq" id="WP_029427979.1">
    <property type="nucleotide sequence ID" value="NZ_CP012801.1"/>
</dbReference>
<dbReference type="EMBL" id="CP012801">
    <property type="protein sequence ID" value="ALJ58042.1"/>
    <property type="molecule type" value="Genomic_DNA"/>
</dbReference>
<sequence>MKIKTAVQPQPVRTSYTPLKASFGIVIDGGGSKTQFYYTNANTFIPNRTITPMKLKAFLSIVDPDKIISNGDKSSQLTVTWYENSESTQITSENSNYTLNADGTLLVKKNVSPTTPVQILCRATYVDSRNKNTLVYTDTFTLNSIQKSDDQLSLSVNQPAKITYNPLKDNQYIDITAVLKMGSETVADANVAYWWYKVENGEETLINSSDLNIEYVSGQGTNTLRIDADNTYMSVIRCRAAYYTGTKPSAPTDDTLMAETAIVYKIPPIKAFVYSPNGNTIRQGMANMTFYVKILTNKEELTTDQINKYFFVKWFKKSSAAGATATEIGHGSSISVTAGSLRLSGGLQMSVYPEVYEIGPYTVLTTKSGDPIRTGANEVIIARG</sequence>
<reference evidence="2 3" key="1">
    <citation type="journal article" date="2015" name="Science">
        <title>Genetic determinants of in vivo fitness and diet responsiveness in multiple human gut Bacteroides.</title>
        <authorList>
            <person name="Wu M."/>
            <person name="McNulty N.P."/>
            <person name="Rodionov D.A."/>
            <person name="Khoroshkin M.S."/>
            <person name="Griffin N.W."/>
            <person name="Cheng J."/>
            <person name="Latreille P."/>
            <person name="Kerstetter R.A."/>
            <person name="Terrapon N."/>
            <person name="Henrissat B."/>
            <person name="Osterman A.L."/>
            <person name="Gordon J.I."/>
        </authorList>
    </citation>
    <scope>NUCLEOTIDE SEQUENCE [LARGE SCALE GENOMIC DNA]</scope>
    <source>
        <strain evidence="2 3">WH2</strain>
    </source>
</reference>
<accession>A0A0P0G781</accession>
<dbReference type="KEGG" id="bcel:BcellWH2_00029"/>
<dbReference type="PATRIC" id="fig|246787.4.peg.30"/>
<proteinExistence type="predicted"/>
<dbReference type="AlphaFoldDB" id="A0A0P0G781"/>
<evidence type="ECO:0000313" key="1">
    <source>
        <dbReference type="EMBL" id="ALJ57306.1"/>
    </source>
</evidence>